<dbReference type="eggNOG" id="KOG0613">
    <property type="taxonomic scope" value="Eukaryota"/>
</dbReference>
<dbReference type="Proteomes" id="UP000028760">
    <property type="component" value="Unassembled WGS sequence"/>
</dbReference>
<dbReference type="CDD" id="cd00063">
    <property type="entry name" value="FN3"/>
    <property type="match status" value="1"/>
</dbReference>
<dbReference type="EMBL" id="AYCK01023578">
    <property type="status" value="NOT_ANNOTATED_CDS"/>
    <property type="molecule type" value="Genomic_DNA"/>
</dbReference>
<keyword evidence="3" id="KW-1185">Reference proteome</keyword>
<dbReference type="Ensembl" id="ENSPFOT00000024817.1">
    <property type="protein sequence ID" value="ENSPFOP00000026099.1"/>
    <property type="gene ID" value="ENSPFOG00000023908.1"/>
</dbReference>
<dbReference type="KEGG" id="pfor:103130943"/>
<reference evidence="2" key="2">
    <citation type="submission" date="2025-08" db="UniProtKB">
        <authorList>
            <consortium name="Ensembl"/>
        </authorList>
    </citation>
    <scope>IDENTIFICATION</scope>
</reference>
<sequence length="611" mass="68543">MDSEPGKVMEVPALGRPFSPGMLYDCRTDSLVPGMTLWDHADLLKHIKERPQNFNNFAISTSESTEAKYSSLDIKGSLKASVLSGTVEIAGSAKYLNDDKTSNRQARVTLSYLASTKIQELSMDHLGEDNMKHPEVFEKELATHVVTAILYGAQAFFVFERDVSEKENVTEVQGDFKVALSKIPKVTGEAAVSGKTTSKEIKTAEGFTCKFYGDIFLKETPVTFQDAIQVYQNLPQLLGANGENAVPMKVWMLPLTVFNPSAAKLVREISVGLVQEAQWLLEDFKQLDVRCNDALKAIATKFPQIGQKLKHFKEMCSNTKLEFQADLTEKLPSIRGGKETEVELAEILKKRFSSPFNNKSLNQWMDCKEKEIYMLNALTSKMKNTKLMTSHNDIYGEMFCKKYVACFMFMSLGNDEEFLSDFCKSKKPTTTETELNGDSQRTYDIEKQQWFSSRAITEKMWTKAKLFHDFAEANKENKEMKFLAASLTDDNHEGPTIYLYEDGFLINENFEPPSVPETVTAADVTHSSVTLKVSPPRFGAESVTSYSVEFCVRGQDGWRQQSEPKSGEITVTHLQPNTEYVFRCRAVTSAGVGPANEVSDPIRTSPPSTQE</sequence>
<evidence type="ECO:0000313" key="3">
    <source>
        <dbReference type="Proteomes" id="UP000028760"/>
    </source>
</evidence>
<dbReference type="AlphaFoldDB" id="A0A096M3V8"/>
<name>A0A096M3V8_POEFO</name>
<dbReference type="OMA" id="DIEKQQW"/>
<dbReference type="InterPro" id="IPR040581">
    <property type="entry name" value="Thioredoxin_11"/>
</dbReference>
<evidence type="ECO:0000313" key="2">
    <source>
        <dbReference type="Ensembl" id="ENSPFOP00000026099.1"/>
    </source>
</evidence>
<dbReference type="GeneID" id="103130943"/>
<dbReference type="InterPro" id="IPR048997">
    <property type="entry name" value="Stonustoxin-like_helical"/>
</dbReference>
<dbReference type="PANTHER" id="PTHR31594">
    <property type="entry name" value="AIG1-TYPE G DOMAIN-CONTAINING PROTEIN"/>
    <property type="match status" value="1"/>
</dbReference>
<dbReference type="GeneTree" id="ENSGT00390000014380"/>
<accession>A0A096M3V8</accession>
<dbReference type="PANTHER" id="PTHR31594:SF16">
    <property type="entry name" value="SI:CH211-281L24.3"/>
    <property type="match status" value="1"/>
</dbReference>
<dbReference type="EMBL" id="AYCK01023582">
    <property type="status" value="NOT_ANNOTATED_CDS"/>
    <property type="molecule type" value="Genomic_DNA"/>
</dbReference>
<reference evidence="2" key="3">
    <citation type="submission" date="2025-09" db="UniProtKB">
        <authorList>
            <consortium name="Ensembl"/>
        </authorList>
    </citation>
    <scope>IDENTIFICATION</scope>
</reference>
<reference evidence="3" key="1">
    <citation type="submission" date="2013-10" db="EMBL/GenBank/DDBJ databases">
        <authorList>
            <person name="Schartl M."/>
            <person name="Warren W."/>
        </authorList>
    </citation>
    <scope>NUCLEOTIDE SEQUENCE [LARGE SCALE GENOMIC DNA]</scope>
    <source>
        <strain evidence="3">female</strain>
    </source>
</reference>
<protein>
    <submittedName>
        <fullName evidence="2">Stonustoxin subunit alpha-like</fullName>
    </submittedName>
</protein>
<dbReference type="EMBL" id="AYCK01023579">
    <property type="status" value="NOT_ANNOTATED_CDS"/>
    <property type="molecule type" value="Genomic_DNA"/>
</dbReference>
<dbReference type="InterPro" id="IPR013783">
    <property type="entry name" value="Ig-like_fold"/>
</dbReference>
<evidence type="ECO:0000259" key="1">
    <source>
        <dbReference type="PROSITE" id="PS50853"/>
    </source>
</evidence>
<dbReference type="InterPro" id="IPR052090">
    <property type="entry name" value="Cytolytic_pore-forming_toxin"/>
</dbReference>
<dbReference type="SMART" id="SM00060">
    <property type="entry name" value="FN3"/>
    <property type="match status" value="1"/>
</dbReference>
<organism evidence="2 3">
    <name type="scientific">Poecilia formosa</name>
    <name type="common">Amazon molly</name>
    <name type="synonym">Limia formosa</name>
    <dbReference type="NCBI Taxonomy" id="48698"/>
    <lineage>
        <taxon>Eukaryota</taxon>
        <taxon>Metazoa</taxon>
        <taxon>Chordata</taxon>
        <taxon>Craniata</taxon>
        <taxon>Vertebrata</taxon>
        <taxon>Euteleostomi</taxon>
        <taxon>Actinopterygii</taxon>
        <taxon>Neopterygii</taxon>
        <taxon>Teleostei</taxon>
        <taxon>Neoteleostei</taxon>
        <taxon>Acanthomorphata</taxon>
        <taxon>Ovalentaria</taxon>
        <taxon>Atherinomorphae</taxon>
        <taxon>Cyprinodontiformes</taxon>
        <taxon>Poeciliidae</taxon>
        <taxon>Poeciliinae</taxon>
        <taxon>Poecilia</taxon>
    </lineage>
</organism>
<dbReference type="Pfam" id="PF00041">
    <property type="entry name" value="fn3"/>
    <property type="match status" value="1"/>
</dbReference>
<dbReference type="STRING" id="48698.ENSPFOP00000026099"/>
<dbReference type="PROSITE" id="PS50853">
    <property type="entry name" value="FN3"/>
    <property type="match status" value="1"/>
</dbReference>
<dbReference type="Pfam" id="PF21109">
    <property type="entry name" value="Stonustoxin_helical"/>
    <property type="match status" value="1"/>
</dbReference>
<dbReference type="InterPro" id="IPR003961">
    <property type="entry name" value="FN3_dom"/>
</dbReference>
<dbReference type="InterPro" id="IPR036116">
    <property type="entry name" value="FN3_sf"/>
</dbReference>
<dbReference type="OrthoDB" id="8954335at2759"/>
<feature type="domain" description="Fibronectin type-III" evidence="1">
    <location>
        <begin position="515"/>
        <end position="607"/>
    </location>
</feature>
<dbReference type="EMBL" id="AYCK01023580">
    <property type="status" value="NOT_ANNOTATED_CDS"/>
    <property type="molecule type" value="Genomic_DNA"/>
</dbReference>
<dbReference type="RefSeq" id="XP_007542536.1">
    <property type="nucleotide sequence ID" value="XM_007542474.2"/>
</dbReference>
<proteinExistence type="predicted"/>
<dbReference type="EMBL" id="AYCK01023581">
    <property type="status" value="NOT_ANNOTATED_CDS"/>
    <property type="molecule type" value="Genomic_DNA"/>
</dbReference>
<dbReference type="SUPFAM" id="SSF49265">
    <property type="entry name" value="Fibronectin type III"/>
    <property type="match status" value="1"/>
</dbReference>
<dbReference type="Gene3D" id="2.60.40.10">
    <property type="entry name" value="Immunoglobulins"/>
    <property type="match status" value="1"/>
</dbReference>
<dbReference type="Pfam" id="PF18078">
    <property type="entry name" value="Thioredoxin_11"/>
    <property type="match status" value="1"/>
</dbReference>